<dbReference type="InterPro" id="IPR012506">
    <property type="entry name" value="TMEM86B-like"/>
</dbReference>
<evidence type="ECO:0000256" key="6">
    <source>
        <dbReference type="SAM" id="Phobius"/>
    </source>
</evidence>
<proteinExistence type="inferred from homology"/>
<evidence type="ECO:0000256" key="2">
    <source>
        <dbReference type="ARBA" id="ARBA00007375"/>
    </source>
</evidence>
<feature type="transmembrane region" description="Helical" evidence="6">
    <location>
        <begin position="54"/>
        <end position="73"/>
    </location>
</feature>
<dbReference type="AlphaFoldDB" id="A0AAF0CIU0"/>
<organism evidence="7 8">
    <name type="scientific">Hyphococcus flavus</name>
    <dbReference type="NCBI Taxonomy" id="1866326"/>
    <lineage>
        <taxon>Bacteria</taxon>
        <taxon>Pseudomonadati</taxon>
        <taxon>Pseudomonadota</taxon>
        <taxon>Alphaproteobacteria</taxon>
        <taxon>Parvularculales</taxon>
        <taxon>Parvularculaceae</taxon>
        <taxon>Hyphococcus</taxon>
    </lineage>
</organism>
<feature type="transmembrane region" description="Helical" evidence="6">
    <location>
        <begin position="138"/>
        <end position="156"/>
    </location>
</feature>
<evidence type="ECO:0000313" key="7">
    <source>
        <dbReference type="EMBL" id="WDI33207.1"/>
    </source>
</evidence>
<reference evidence="7" key="1">
    <citation type="submission" date="2023-02" db="EMBL/GenBank/DDBJ databases">
        <title>Genome sequence of Hyphococcus flavus.</title>
        <authorList>
            <person name="Rong J.-C."/>
            <person name="Zhao Q."/>
            <person name="Yi M."/>
            <person name="Wu J.-Y."/>
        </authorList>
    </citation>
    <scope>NUCLEOTIDE SEQUENCE</scope>
    <source>
        <strain evidence="7">MCCC 1K03223</strain>
    </source>
</reference>
<gene>
    <name evidence="7" type="ORF">PUV54_08355</name>
</gene>
<evidence type="ECO:0000256" key="1">
    <source>
        <dbReference type="ARBA" id="ARBA00004141"/>
    </source>
</evidence>
<comment type="subcellular location">
    <subcellularLocation>
        <location evidence="1">Membrane</location>
        <topology evidence="1">Multi-pass membrane protein</topology>
    </subcellularLocation>
</comment>
<keyword evidence="4 6" id="KW-1133">Transmembrane helix</keyword>
<comment type="similarity">
    <text evidence="2">Belongs to the TMEM86 family.</text>
</comment>
<evidence type="ECO:0000256" key="5">
    <source>
        <dbReference type="ARBA" id="ARBA00023136"/>
    </source>
</evidence>
<dbReference type="EMBL" id="CP118166">
    <property type="protein sequence ID" value="WDI33207.1"/>
    <property type="molecule type" value="Genomic_DNA"/>
</dbReference>
<keyword evidence="8" id="KW-1185">Reference proteome</keyword>
<evidence type="ECO:0000256" key="4">
    <source>
        <dbReference type="ARBA" id="ARBA00022989"/>
    </source>
</evidence>
<evidence type="ECO:0000256" key="3">
    <source>
        <dbReference type="ARBA" id="ARBA00022692"/>
    </source>
</evidence>
<protein>
    <submittedName>
        <fullName evidence="7">Lysoplasmalogenase</fullName>
    </submittedName>
</protein>
<keyword evidence="3 6" id="KW-0812">Transmembrane</keyword>
<feature type="transmembrane region" description="Helical" evidence="6">
    <location>
        <begin position="80"/>
        <end position="101"/>
    </location>
</feature>
<dbReference type="GO" id="GO:0016787">
    <property type="term" value="F:hydrolase activity"/>
    <property type="evidence" value="ECO:0007669"/>
    <property type="project" value="TreeGrafter"/>
</dbReference>
<keyword evidence="5 6" id="KW-0472">Membrane</keyword>
<dbReference type="RefSeq" id="WP_274495177.1">
    <property type="nucleotide sequence ID" value="NZ_CP118166.1"/>
</dbReference>
<evidence type="ECO:0000313" key="8">
    <source>
        <dbReference type="Proteomes" id="UP001214043"/>
    </source>
</evidence>
<dbReference type="Proteomes" id="UP001214043">
    <property type="component" value="Chromosome"/>
</dbReference>
<accession>A0AAF0CIU0</accession>
<dbReference type="Pfam" id="PF07947">
    <property type="entry name" value="YhhN"/>
    <property type="match status" value="1"/>
</dbReference>
<feature type="transmembrane region" description="Helical" evidence="6">
    <location>
        <begin position="6"/>
        <end position="23"/>
    </location>
</feature>
<dbReference type="PANTHER" id="PTHR31885">
    <property type="entry name" value="GH04784P"/>
    <property type="match status" value="1"/>
</dbReference>
<dbReference type="KEGG" id="hfl:PUV54_08355"/>
<dbReference type="PANTHER" id="PTHR31885:SF6">
    <property type="entry name" value="GH04784P"/>
    <property type="match status" value="1"/>
</dbReference>
<name>A0AAF0CIU0_9PROT</name>
<feature type="transmembrane region" description="Helical" evidence="6">
    <location>
        <begin position="162"/>
        <end position="182"/>
    </location>
</feature>
<feature type="transmembrane region" description="Helical" evidence="6">
    <location>
        <begin position="107"/>
        <end position="126"/>
    </location>
</feature>
<feature type="transmembrane region" description="Helical" evidence="6">
    <location>
        <begin position="30"/>
        <end position="48"/>
    </location>
</feature>
<sequence>MPPAIFIVSCTLFTGLLVWGEYKNTFRWRWFAKPLASASFILTAIAFGADQTVYGVWVLAALVFCAVGDVLLISNGNRTFLAGMGAFAIGHAAYIGAFLSVETGIGSLYVIALVGTTILALLTLRWLWPYLGAFRWPVIGYAAIIACMVSTSVIAAPPSGAAPYYLIILGAFGFAISDLSVAKEQFVKPGFRNKAWGLPLYYGAQLMLASSV</sequence>
<dbReference type="GO" id="GO:0016020">
    <property type="term" value="C:membrane"/>
    <property type="evidence" value="ECO:0007669"/>
    <property type="project" value="UniProtKB-SubCell"/>
</dbReference>